<comment type="similarity">
    <text evidence="1">Belongs to the lcsJ thioesterase family.</text>
</comment>
<dbReference type="CDD" id="cd00586">
    <property type="entry name" value="4HBT"/>
    <property type="match status" value="1"/>
</dbReference>
<dbReference type="Pfam" id="PF13279">
    <property type="entry name" value="4HBT_2"/>
    <property type="match status" value="1"/>
</dbReference>
<evidence type="ECO:0000256" key="1">
    <source>
        <dbReference type="ARBA" id="ARBA00038476"/>
    </source>
</evidence>
<gene>
    <name evidence="4" type="ORF">HETSPECPRED_006376</name>
</gene>
<dbReference type="AlphaFoldDB" id="A0A8H3IPG1"/>
<evidence type="ECO:0000256" key="2">
    <source>
        <dbReference type="SAM" id="MobiDB-lite"/>
    </source>
</evidence>
<feature type="transmembrane region" description="Helical" evidence="3">
    <location>
        <begin position="6"/>
        <end position="27"/>
    </location>
</feature>
<organism evidence="4 5">
    <name type="scientific">Heterodermia speciosa</name>
    <dbReference type="NCBI Taxonomy" id="116794"/>
    <lineage>
        <taxon>Eukaryota</taxon>
        <taxon>Fungi</taxon>
        <taxon>Dikarya</taxon>
        <taxon>Ascomycota</taxon>
        <taxon>Pezizomycotina</taxon>
        <taxon>Lecanoromycetes</taxon>
        <taxon>OSLEUM clade</taxon>
        <taxon>Lecanoromycetidae</taxon>
        <taxon>Caliciales</taxon>
        <taxon>Physciaceae</taxon>
        <taxon>Heterodermia</taxon>
    </lineage>
</organism>
<sequence>MAVPTTVMILSISIMTTLAFLDPLGLVARFGIWKILTVVFALLNLKNLPFVWHLRVLTAFVTHLWINPAPPTRMTPSTLFQPAIIKSRNSLMDCDFNIHKSNSTYFTDLDVARAHLVPLLCGRGIAQMRKKFAADGDKGRLGIILGGVHCSFRREIKPLQAFEIWSRLLTWDRKWIYVVNHFVEKGAVQPKGFTLQPWRKTSKGEGKGNRQETQVKNTAANGNEPVATKPKIFASSIAKYVFKAGRRTIPPTQMLEVGGLVPPRPSNIDTPSYPSTPSNVPDSVSREPALAEMVQSLSSASTDEIVEASLRPGNAEEDVWDWQRIEDERVRGMRIAELFNGLDALEDEFRGENDMALGVYIDPA</sequence>
<proteinExistence type="inferred from homology"/>
<dbReference type="PANTHER" id="PTHR12475">
    <property type="match status" value="1"/>
</dbReference>
<name>A0A8H3IPG1_9LECA</name>
<dbReference type="EMBL" id="CAJPDS010000042">
    <property type="protein sequence ID" value="CAF9926633.1"/>
    <property type="molecule type" value="Genomic_DNA"/>
</dbReference>
<accession>A0A8H3IPG1</accession>
<dbReference type="OrthoDB" id="265761at2759"/>
<protein>
    <recommendedName>
        <fullName evidence="6">Capsule polysaccharide biosynthesis protein</fullName>
    </recommendedName>
</protein>
<dbReference type="InterPro" id="IPR029069">
    <property type="entry name" value="HotDog_dom_sf"/>
</dbReference>
<dbReference type="Proteomes" id="UP000664521">
    <property type="component" value="Unassembled WGS sequence"/>
</dbReference>
<evidence type="ECO:0000256" key="3">
    <source>
        <dbReference type="SAM" id="Phobius"/>
    </source>
</evidence>
<comment type="caution">
    <text evidence="4">The sequence shown here is derived from an EMBL/GenBank/DDBJ whole genome shotgun (WGS) entry which is preliminary data.</text>
</comment>
<dbReference type="Gene3D" id="3.10.129.10">
    <property type="entry name" value="Hotdog Thioesterase"/>
    <property type="match status" value="1"/>
</dbReference>
<keyword evidence="3" id="KW-0812">Transmembrane</keyword>
<evidence type="ECO:0000313" key="5">
    <source>
        <dbReference type="Proteomes" id="UP000664521"/>
    </source>
</evidence>
<dbReference type="SUPFAM" id="SSF54637">
    <property type="entry name" value="Thioesterase/thiol ester dehydrase-isomerase"/>
    <property type="match status" value="1"/>
</dbReference>
<dbReference type="PANTHER" id="PTHR12475:SF4">
    <property type="entry name" value="PROTEIN THEM6"/>
    <property type="match status" value="1"/>
</dbReference>
<keyword evidence="3" id="KW-1133">Transmembrane helix</keyword>
<keyword evidence="5" id="KW-1185">Reference proteome</keyword>
<keyword evidence="3" id="KW-0472">Membrane</keyword>
<evidence type="ECO:0000313" key="4">
    <source>
        <dbReference type="EMBL" id="CAF9926633.1"/>
    </source>
</evidence>
<feature type="region of interest" description="Disordered" evidence="2">
    <location>
        <begin position="195"/>
        <end position="216"/>
    </location>
</feature>
<dbReference type="InterPro" id="IPR051490">
    <property type="entry name" value="THEM6_lcsJ_thioesterase"/>
</dbReference>
<reference evidence="4" key="1">
    <citation type="submission" date="2021-03" db="EMBL/GenBank/DDBJ databases">
        <authorList>
            <person name="Tagirdzhanova G."/>
        </authorList>
    </citation>
    <scope>NUCLEOTIDE SEQUENCE</scope>
</reference>
<evidence type="ECO:0008006" key="6">
    <source>
        <dbReference type="Google" id="ProtNLM"/>
    </source>
</evidence>